<keyword evidence="3" id="KW-1185">Reference proteome</keyword>
<dbReference type="InterPro" id="IPR054708">
    <property type="entry name" value="MTPAP-like_central"/>
</dbReference>
<dbReference type="InterPro" id="IPR043519">
    <property type="entry name" value="NT_sf"/>
</dbReference>
<dbReference type="EMBL" id="MBFS01001004">
    <property type="protein sequence ID" value="PVV01540.1"/>
    <property type="molecule type" value="Genomic_DNA"/>
</dbReference>
<reference evidence="2 3" key="1">
    <citation type="journal article" date="2018" name="MBio">
        <title>Comparative Genomics Reveals the Core Gene Toolbox for the Fungus-Insect Symbiosis.</title>
        <authorList>
            <person name="Wang Y."/>
            <person name="Stata M."/>
            <person name="Wang W."/>
            <person name="Stajich J.E."/>
            <person name="White M.M."/>
            <person name="Moncalvo J.M."/>
        </authorList>
    </citation>
    <scope>NUCLEOTIDE SEQUENCE [LARGE SCALE GENOMIC DNA]</scope>
    <source>
        <strain evidence="2 3">SC-DP-2</strain>
    </source>
</reference>
<protein>
    <recommendedName>
        <fullName evidence="1">Poly(A) RNA polymerase mitochondrial-like central palm domain-containing protein</fullName>
    </recommendedName>
</protein>
<evidence type="ECO:0000313" key="2">
    <source>
        <dbReference type="EMBL" id="PVV01540.1"/>
    </source>
</evidence>
<evidence type="ECO:0000313" key="3">
    <source>
        <dbReference type="Proteomes" id="UP000245609"/>
    </source>
</evidence>
<dbReference type="STRING" id="133381.A0A2T9ZAF3"/>
<dbReference type="GO" id="GO:0010605">
    <property type="term" value="P:negative regulation of macromolecule metabolic process"/>
    <property type="evidence" value="ECO:0007669"/>
    <property type="project" value="UniProtKB-ARBA"/>
</dbReference>
<dbReference type="GO" id="GO:0016779">
    <property type="term" value="F:nucleotidyltransferase activity"/>
    <property type="evidence" value="ECO:0007669"/>
    <property type="project" value="UniProtKB-ARBA"/>
</dbReference>
<accession>A0A2T9ZAF3</accession>
<dbReference type="AlphaFoldDB" id="A0A2T9ZAF3"/>
<comment type="caution">
    <text evidence="2">The sequence shown here is derived from an EMBL/GenBank/DDBJ whole genome shotgun (WGS) entry which is preliminary data.</text>
</comment>
<dbReference type="Proteomes" id="UP000245609">
    <property type="component" value="Unassembled WGS sequence"/>
</dbReference>
<dbReference type="SUPFAM" id="SSF81631">
    <property type="entry name" value="PAP/OAS1 substrate-binding domain"/>
    <property type="match status" value="1"/>
</dbReference>
<dbReference type="PANTHER" id="PTHR12271:SF40">
    <property type="entry name" value="POLY(A) RNA POLYMERASE GLD2"/>
    <property type="match status" value="1"/>
</dbReference>
<proteinExistence type="predicted"/>
<name>A0A2T9ZAF3_9FUNG</name>
<evidence type="ECO:0000259" key="1">
    <source>
        <dbReference type="Pfam" id="PF22600"/>
    </source>
</evidence>
<dbReference type="Gene3D" id="1.10.1410.10">
    <property type="match status" value="1"/>
</dbReference>
<sequence>MKNRFFSPLEISKKAFGKYSSYLDLFQEKEFSSEDDFDDSIVFDTTNFCYHLCDAFELDNTRLYPKDLELLILYSKIRKDLRIAFYNCLQKNLKSICSTEIENHDHVCSSKCTFRKLDVKCKNCTHNRFILLDGFSRFIRYQHSTLISSLSNHADFFQEASIFDKQLVLKTLYSINHLGKSEYKLYISYSDFLSRPIPTNLFENEHKRFLNLVDSLVFPRMSYIPGIDIYQTSKNNDLSYHDLLNSILPIEPIQHSKSLNNRLCRILSSNIETAALEIFPNLVPKVIFFGSQKTGLGDENSDFDVVLLFYSSDGELVNIQKKSISFIAKILSQANFQTTVIYARVSIIKLSFSYQGKIYYADLSFNNVGGIIKSSILKSYAEMDKRAKNLFIWVKEWAKARKLVDGTNILNSYGFTMLVVSYLSYKNVIPSFSKMLNCLLANLFITNHGRFATNPRERQNLKRRADRILKLGYASKVESLLLQTHSIIFNFKNPEDILFSSIECPSDNINKRTFFSLLSGFFEYFGFLHSYFYKTIDPKIHVFERKRAPQLPTPPKKLNEIKSVRLVHFPDPIDLSCNIARHLNLGSLDGLVSEFHRAYFILSYGHTLLSDDVLKLKLAVLREYNQPGGFGNQFNFHEYKHSLIYGFSAKQFPDISEFIEFSQYVG</sequence>
<dbReference type="GO" id="GO:0031123">
    <property type="term" value="P:RNA 3'-end processing"/>
    <property type="evidence" value="ECO:0007669"/>
    <property type="project" value="TreeGrafter"/>
</dbReference>
<feature type="domain" description="Poly(A) RNA polymerase mitochondrial-like central palm" evidence="1">
    <location>
        <begin position="266"/>
        <end position="381"/>
    </location>
</feature>
<dbReference type="SUPFAM" id="SSF81301">
    <property type="entry name" value="Nucleotidyltransferase"/>
    <property type="match status" value="1"/>
</dbReference>
<dbReference type="Gene3D" id="3.30.460.10">
    <property type="entry name" value="Beta Polymerase, domain 2"/>
    <property type="match status" value="1"/>
</dbReference>
<organism evidence="2 3">
    <name type="scientific">Smittium megazygosporum</name>
    <dbReference type="NCBI Taxonomy" id="133381"/>
    <lineage>
        <taxon>Eukaryota</taxon>
        <taxon>Fungi</taxon>
        <taxon>Fungi incertae sedis</taxon>
        <taxon>Zoopagomycota</taxon>
        <taxon>Kickxellomycotina</taxon>
        <taxon>Harpellomycetes</taxon>
        <taxon>Harpellales</taxon>
        <taxon>Legeriomycetaceae</taxon>
        <taxon>Smittium</taxon>
    </lineage>
</organism>
<gene>
    <name evidence="2" type="ORF">BB560_004041</name>
</gene>
<dbReference type="Pfam" id="PF22600">
    <property type="entry name" value="MTPAP-like_central"/>
    <property type="match status" value="1"/>
</dbReference>
<dbReference type="PANTHER" id="PTHR12271">
    <property type="entry name" value="POLY A POLYMERASE CID PAP -RELATED"/>
    <property type="match status" value="1"/>
</dbReference>
<dbReference type="OrthoDB" id="2410186at2759"/>